<protein>
    <submittedName>
        <fullName evidence="2">Uncharacterized protein</fullName>
    </submittedName>
</protein>
<dbReference type="OrthoDB" id="2877480at2"/>
<keyword evidence="1" id="KW-0812">Transmembrane</keyword>
<gene>
    <name evidence="2" type="ORF">E4U82_06750</name>
</gene>
<feature type="transmembrane region" description="Helical" evidence="1">
    <location>
        <begin position="41"/>
        <end position="65"/>
    </location>
</feature>
<name>A0A4Y9AFB0_9BACI</name>
<organism evidence="2 3">
    <name type="scientific">Lentibacillus salicampi</name>
    <dbReference type="NCBI Taxonomy" id="175306"/>
    <lineage>
        <taxon>Bacteria</taxon>
        <taxon>Bacillati</taxon>
        <taxon>Bacillota</taxon>
        <taxon>Bacilli</taxon>
        <taxon>Bacillales</taxon>
        <taxon>Bacillaceae</taxon>
        <taxon>Lentibacillus</taxon>
    </lineage>
</organism>
<dbReference type="EMBL" id="SRHY01000005">
    <property type="protein sequence ID" value="TFJ93650.1"/>
    <property type="molecule type" value="Genomic_DNA"/>
</dbReference>
<accession>A0A4Y9AFB0</accession>
<evidence type="ECO:0000313" key="2">
    <source>
        <dbReference type="EMBL" id="TFJ93650.1"/>
    </source>
</evidence>
<dbReference type="AlphaFoldDB" id="A0A4Y9AFB0"/>
<dbReference type="Proteomes" id="UP000298484">
    <property type="component" value="Unassembled WGS sequence"/>
</dbReference>
<proteinExistence type="predicted"/>
<reference evidence="2 3" key="1">
    <citation type="submission" date="2019-03" db="EMBL/GenBank/DDBJ databases">
        <title>Genome sequence of Lentibacillus salicampi ATCC BAA-719.</title>
        <authorList>
            <person name="Maclea K.S."/>
            <person name="Simoes Junior M."/>
        </authorList>
    </citation>
    <scope>NUCLEOTIDE SEQUENCE [LARGE SCALE GENOMIC DNA]</scope>
    <source>
        <strain evidence="2 3">ATCC BAA-719</strain>
    </source>
</reference>
<feature type="transmembrane region" description="Helical" evidence="1">
    <location>
        <begin position="12"/>
        <end position="35"/>
    </location>
</feature>
<evidence type="ECO:0000256" key="1">
    <source>
        <dbReference type="SAM" id="Phobius"/>
    </source>
</evidence>
<keyword evidence="3" id="KW-1185">Reference proteome</keyword>
<keyword evidence="1" id="KW-0472">Membrane</keyword>
<dbReference type="RefSeq" id="WP_135109393.1">
    <property type="nucleotide sequence ID" value="NZ_SRHY01000005.1"/>
</dbReference>
<sequence length="88" mass="9766">MNTNNKVAKWLYTLGQIIIVVGIVAGLIIASSSLYFSWSAFFIYAVSGLISGIMFIGFGEIIRLLENTGNTIVKLDSKVEKIEREIHK</sequence>
<comment type="caution">
    <text evidence="2">The sequence shown here is derived from an EMBL/GenBank/DDBJ whole genome shotgun (WGS) entry which is preliminary data.</text>
</comment>
<keyword evidence="1" id="KW-1133">Transmembrane helix</keyword>
<evidence type="ECO:0000313" key="3">
    <source>
        <dbReference type="Proteomes" id="UP000298484"/>
    </source>
</evidence>